<comment type="caution">
    <text evidence="2">The sequence shown here is derived from an EMBL/GenBank/DDBJ whole genome shotgun (WGS) entry which is preliminary data.</text>
</comment>
<evidence type="ECO:0000256" key="1">
    <source>
        <dbReference type="SAM" id="SignalP"/>
    </source>
</evidence>
<keyword evidence="3" id="KW-1185">Reference proteome</keyword>
<organism evidence="2 3">
    <name type="scientific">Paraburkholderia unamae</name>
    <dbReference type="NCBI Taxonomy" id="219649"/>
    <lineage>
        <taxon>Bacteria</taxon>
        <taxon>Pseudomonadati</taxon>
        <taxon>Pseudomonadota</taxon>
        <taxon>Betaproteobacteria</taxon>
        <taxon>Burkholderiales</taxon>
        <taxon>Burkholderiaceae</taxon>
        <taxon>Paraburkholderia</taxon>
    </lineage>
</organism>
<gene>
    <name evidence="2" type="ORF">C7402_117128</name>
</gene>
<feature type="chain" id="PRO_5046758437" evidence="1">
    <location>
        <begin position="24"/>
        <end position="152"/>
    </location>
</feature>
<feature type="signal peptide" evidence="1">
    <location>
        <begin position="1"/>
        <end position="23"/>
    </location>
</feature>
<reference evidence="2 3" key="1">
    <citation type="submission" date="2018-05" db="EMBL/GenBank/DDBJ databases">
        <title>Genomic Encyclopedia of Type Strains, Phase IV (KMG-V): Genome sequencing to study the core and pangenomes of soil and plant-associated prokaryotes.</title>
        <authorList>
            <person name="Whitman W."/>
        </authorList>
    </citation>
    <scope>NUCLEOTIDE SEQUENCE [LARGE SCALE GENOMIC DNA]</scope>
    <source>
        <strain evidence="2 3">SCZa-39</strain>
    </source>
</reference>
<name>A0ABX5KHX5_9BURK</name>
<proteinExistence type="predicted"/>
<keyword evidence="1" id="KW-0732">Signal</keyword>
<dbReference type="Proteomes" id="UP000245712">
    <property type="component" value="Unassembled WGS sequence"/>
</dbReference>
<sequence length="152" mass="15792">MNVHAWPALAAVLGIAAMSGGMAAAQQRPAAVEVPLAATPQNAGKIAVATLMPTGPTTTQVMLLVSGLPSETARPATMYSYIYPGTCANLGLKPAFDLNQHVLLDETRPMQIWKSVPAAMSELRSGNYAIVLRASPADGFSNLFCGDLGHSA</sequence>
<protein>
    <submittedName>
        <fullName evidence="2">Uncharacterized protein</fullName>
    </submittedName>
</protein>
<evidence type="ECO:0000313" key="2">
    <source>
        <dbReference type="EMBL" id="PVX75716.1"/>
    </source>
</evidence>
<dbReference type="RefSeq" id="WP_116613387.1">
    <property type="nucleotide sequence ID" value="NZ_QEOB01000017.1"/>
</dbReference>
<evidence type="ECO:0000313" key="3">
    <source>
        <dbReference type="Proteomes" id="UP000245712"/>
    </source>
</evidence>
<dbReference type="EMBL" id="QEOB01000017">
    <property type="protein sequence ID" value="PVX75716.1"/>
    <property type="molecule type" value="Genomic_DNA"/>
</dbReference>
<accession>A0ABX5KHX5</accession>